<dbReference type="EMBL" id="BKCJ010361986">
    <property type="protein sequence ID" value="GFA05488.1"/>
    <property type="molecule type" value="Genomic_DNA"/>
</dbReference>
<sequence length="41" mass="4828">DDCSEGSPWLKKLIDVDICKMSYFITMSEKPKKLQNFRFKG</sequence>
<evidence type="ECO:0000313" key="1">
    <source>
        <dbReference type="EMBL" id="GFA05488.1"/>
    </source>
</evidence>
<proteinExistence type="predicted"/>
<accession>A0A699J2S5</accession>
<organism evidence="1">
    <name type="scientific">Tanacetum cinerariifolium</name>
    <name type="common">Dalmatian daisy</name>
    <name type="synonym">Chrysanthemum cinerariifolium</name>
    <dbReference type="NCBI Taxonomy" id="118510"/>
    <lineage>
        <taxon>Eukaryota</taxon>
        <taxon>Viridiplantae</taxon>
        <taxon>Streptophyta</taxon>
        <taxon>Embryophyta</taxon>
        <taxon>Tracheophyta</taxon>
        <taxon>Spermatophyta</taxon>
        <taxon>Magnoliopsida</taxon>
        <taxon>eudicotyledons</taxon>
        <taxon>Gunneridae</taxon>
        <taxon>Pentapetalae</taxon>
        <taxon>asterids</taxon>
        <taxon>campanulids</taxon>
        <taxon>Asterales</taxon>
        <taxon>Asteraceae</taxon>
        <taxon>Asteroideae</taxon>
        <taxon>Anthemideae</taxon>
        <taxon>Anthemidinae</taxon>
        <taxon>Tanacetum</taxon>
    </lineage>
</organism>
<feature type="non-terminal residue" evidence="1">
    <location>
        <position position="1"/>
    </location>
</feature>
<reference evidence="1" key="1">
    <citation type="journal article" date="2019" name="Sci. Rep.">
        <title>Draft genome of Tanacetum cinerariifolium, the natural source of mosquito coil.</title>
        <authorList>
            <person name="Yamashiro T."/>
            <person name="Shiraishi A."/>
            <person name="Satake H."/>
            <person name="Nakayama K."/>
        </authorList>
    </citation>
    <scope>NUCLEOTIDE SEQUENCE</scope>
</reference>
<protein>
    <submittedName>
        <fullName evidence="1">Uncharacterized protein</fullName>
    </submittedName>
</protein>
<name>A0A699J2S5_TANCI</name>
<dbReference type="AlphaFoldDB" id="A0A699J2S5"/>
<comment type="caution">
    <text evidence="1">The sequence shown here is derived from an EMBL/GenBank/DDBJ whole genome shotgun (WGS) entry which is preliminary data.</text>
</comment>
<gene>
    <name evidence="1" type="ORF">Tci_577460</name>
</gene>